<dbReference type="RefSeq" id="WP_378270951.1">
    <property type="nucleotide sequence ID" value="NZ_JBHUKR010000024.1"/>
</dbReference>
<dbReference type="Pfam" id="PF03816">
    <property type="entry name" value="LytR_cpsA_psr"/>
    <property type="match status" value="1"/>
</dbReference>
<dbReference type="NCBIfam" id="TIGR00350">
    <property type="entry name" value="lytR_cpsA_psr"/>
    <property type="match status" value="1"/>
</dbReference>
<keyword evidence="3" id="KW-0472">Membrane</keyword>
<gene>
    <name evidence="5" type="ORF">ACFSXZ_37605</name>
</gene>
<evidence type="ECO:0000259" key="4">
    <source>
        <dbReference type="Pfam" id="PF03816"/>
    </source>
</evidence>
<comment type="similarity">
    <text evidence="1">Belongs to the LytR/CpsA/Psr (LCP) family.</text>
</comment>
<evidence type="ECO:0000313" key="6">
    <source>
        <dbReference type="Proteomes" id="UP001597417"/>
    </source>
</evidence>
<evidence type="ECO:0000256" key="2">
    <source>
        <dbReference type="SAM" id="MobiDB-lite"/>
    </source>
</evidence>
<feature type="domain" description="Cell envelope-related transcriptional attenuator" evidence="4">
    <location>
        <begin position="149"/>
        <end position="316"/>
    </location>
</feature>
<dbReference type="Proteomes" id="UP001597417">
    <property type="component" value="Unassembled WGS sequence"/>
</dbReference>
<feature type="region of interest" description="Disordered" evidence="2">
    <location>
        <begin position="1"/>
        <end position="56"/>
    </location>
</feature>
<dbReference type="PANTHER" id="PTHR33392:SF6">
    <property type="entry name" value="POLYISOPRENYL-TEICHOIC ACID--PEPTIDOGLYCAN TEICHOIC ACID TRANSFERASE TAGU"/>
    <property type="match status" value="1"/>
</dbReference>
<dbReference type="PANTHER" id="PTHR33392">
    <property type="entry name" value="POLYISOPRENYL-TEICHOIC ACID--PEPTIDOGLYCAN TEICHOIC ACID TRANSFERASE TAGU"/>
    <property type="match status" value="1"/>
</dbReference>
<comment type="caution">
    <text evidence="5">The sequence shown here is derived from an EMBL/GenBank/DDBJ whole genome shotgun (WGS) entry which is preliminary data.</text>
</comment>
<proteinExistence type="inferred from homology"/>
<sequence length="435" mass="45936">MDEDETTAKRPDPSGDPENDSAPVSNEDVGDSAEVSGTETEISPETDAEPVVRKRHHPVRTAGKVALSLLSVVALAATGYGFLTYHRVQSDVHTSDVLALPPDVKAPPTDDGAEDILLVGTDARTDSQGNPLPASVLKRLRTEQADGLNTDTLIVLRVPRGGGKPTATSIPRDTWVDVPQGGQAKINSVYAVAKNAEAARLRGQEDAAAIERDSDQAGRRALVQTVQDFTQVRIDHYAEVNLLGFYLLTEALGGVEVCLNHATDDKDSGAHFRGGLQTISGGDALSFVRQRKNLPHGDLDRIQRQQAFLTSALRKVLTAGTLTNPATMSGLTDALSRSLVVDPGFDLLQLAQQAKGLTSGGITFGTIPVITINGWSPDGKQSIVQVDPDAVRRYFSTLAGRAAAPDGGTPGGRIAPAAYDTPLQTTSVNGVECVD</sequence>
<feature type="compositionally biased region" description="Basic and acidic residues" evidence="2">
    <location>
        <begin position="1"/>
        <end position="13"/>
    </location>
</feature>
<accession>A0ABW5GAY1</accession>
<dbReference type="Gene3D" id="3.40.630.190">
    <property type="entry name" value="LCP protein"/>
    <property type="match status" value="1"/>
</dbReference>
<organism evidence="5 6">
    <name type="scientific">Amycolatopsis pigmentata</name>
    <dbReference type="NCBI Taxonomy" id="450801"/>
    <lineage>
        <taxon>Bacteria</taxon>
        <taxon>Bacillati</taxon>
        <taxon>Actinomycetota</taxon>
        <taxon>Actinomycetes</taxon>
        <taxon>Pseudonocardiales</taxon>
        <taxon>Pseudonocardiaceae</taxon>
        <taxon>Amycolatopsis</taxon>
    </lineage>
</organism>
<dbReference type="EMBL" id="JBHUKR010000024">
    <property type="protein sequence ID" value="MFD2422061.1"/>
    <property type="molecule type" value="Genomic_DNA"/>
</dbReference>
<name>A0ABW5GAY1_9PSEU</name>
<dbReference type="InterPro" id="IPR050922">
    <property type="entry name" value="LytR/CpsA/Psr_CW_biosynth"/>
</dbReference>
<dbReference type="InterPro" id="IPR004474">
    <property type="entry name" value="LytR_CpsA_psr"/>
</dbReference>
<evidence type="ECO:0000313" key="5">
    <source>
        <dbReference type="EMBL" id="MFD2422061.1"/>
    </source>
</evidence>
<keyword evidence="3" id="KW-1133">Transmembrane helix</keyword>
<keyword evidence="3" id="KW-0812">Transmembrane</keyword>
<protein>
    <submittedName>
        <fullName evidence="5">LCP family protein</fullName>
    </submittedName>
</protein>
<keyword evidence="6" id="KW-1185">Reference proteome</keyword>
<evidence type="ECO:0000256" key="3">
    <source>
        <dbReference type="SAM" id="Phobius"/>
    </source>
</evidence>
<reference evidence="6" key="1">
    <citation type="journal article" date="2019" name="Int. J. Syst. Evol. Microbiol.">
        <title>The Global Catalogue of Microorganisms (GCM) 10K type strain sequencing project: providing services to taxonomists for standard genome sequencing and annotation.</title>
        <authorList>
            <consortium name="The Broad Institute Genomics Platform"/>
            <consortium name="The Broad Institute Genome Sequencing Center for Infectious Disease"/>
            <person name="Wu L."/>
            <person name="Ma J."/>
        </authorList>
    </citation>
    <scope>NUCLEOTIDE SEQUENCE [LARGE SCALE GENOMIC DNA]</scope>
    <source>
        <strain evidence="6">CGMCC 4.7645</strain>
    </source>
</reference>
<feature type="transmembrane region" description="Helical" evidence="3">
    <location>
        <begin position="65"/>
        <end position="83"/>
    </location>
</feature>
<evidence type="ECO:0000256" key="1">
    <source>
        <dbReference type="ARBA" id="ARBA00006068"/>
    </source>
</evidence>